<dbReference type="EMBL" id="JBHSUA010000011">
    <property type="protein sequence ID" value="MFC6396533.1"/>
    <property type="molecule type" value="Genomic_DNA"/>
</dbReference>
<feature type="region of interest" description="Disordered" evidence="1">
    <location>
        <begin position="137"/>
        <end position="167"/>
    </location>
</feature>
<evidence type="ECO:0000313" key="3">
    <source>
        <dbReference type="Proteomes" id="UP001596266"/>
    </source>
</evidence>
<comment type="caution">
    <text evidence="2">The sequence shown here is derived from an EMBL/GenBank/DDBJ whole genome shotgun (WGS) entry which is preliminary data.</text>
</comment>
<keyword evidence="3" id="KW-1185">Reference proteome</keyword>
<reference evidence="3" key="1">
    <citation type="journal article" date="2019" name="Int. J. Syst. Evol. Microbiol.">
        <title>The Global Catalogue of Microorganisms (GCM) 10K type strain sequencing project: providing services to taxonomists for standard genome sequencing and annotation.</title>
        <authorList>
            <consortium name="The Broad Institute Genomics Platform"/>
            <consortium name="The Broad Institute Genome Sequencing Center for Infectious Disease"/>
            <person name="Wu L."/>
            <person name="Ma J."/>
        </authorList>
    </citation>
    <scope>NUCLEOTIDE SEQUENCE [LARGE SCALE GENOMIC DNA]</scope>
    <source>
        <strain evidence="3">CGMCC 1.15277</strain>
    </source>
</reference>
<sequence length="167" mass="17211">MTDFTDAEQDQIRGGVMGAIALVSQADPGFFDIFKESKAASQALASAPEGVKDLMKGGLVMPPQASSKDDLKQKMLASLATAVQVAGKNPDAQAAIKSYVRAACQQVAEASKGVSAEEQAVVAEIEGVLQGADTAQVPAGQTAAQPQAQQVQADQAQAPDQGLQFPR</sequence>
<name>A0ABW1WZ64_9ACTN</name>
<protein>
    <submittedName>
        <fullName evidence="2">Uncharacterized protein</fullName>
    </submittedName>
</protein>
<dbReference type="RefSeq" id="WP_343885579.1">
    <property type="nucleotide sequence ID" value="NZ_BAAAKI010000008.1"/>
</dbReference>
<dbReference type="Proteomes" id="UP001596266">
    <property type="component" value="Unassembled WGS sequence"/>
</dbReference>
<proteinExistence type="predicted"/>
<gene>
    <name evidence="2" type="ORF">ACFP57_05975</name>
</gene>
<evidence type="ECO:0000256" key="1">
    <source>
        <dbReference type="SAM" id="MobiDB-lite"/>
    </source>
</evidence>
<accession>A0ABW1WZ64</accession>
<evidence type="ECO:0000313" key="2">
    <source>
        <dbReference type="EMBL" id="MFC6396533.1"/>
    </source>
</evidence>
<organism evidence="2 3">
    <name type="scientific">Luteococcus sanguinis</name>
    <dbReference type="NCBI Taxonomy" id="174038"/>
    <lineage>
        <taxon>Bacteria</taxon>
        <taxon>Bacillati</taxon>
        <taxon>Actinomycetota</taxon>
        <taxon>Actinomycetes</taxon>
        <taxon>Propionibacteriales</taxon>
        <taxon>Propionibacteriaceae</taxon>
        <taxon>Luteococcus</taxon>
    </lineage>
</organism>